<accession>V6LAS9</accession>
<sequence length="505" mass="58564">MSGDDTLTQHFQTIYNEHKELNNRIKQASNIILPNSPIPLLSHQIDGCKKLIQILKYSSAALFDEQGLGKTLQTLITLKYFLKSSQFLIIVPNQLIQNWICEIKLFDCFTVTVYNGSKQSRQITSKQCYNSNIILTTHCMLKDPFLRTLKFKIIIVDEIHLFQSTQTQFYKNLIKLQTRRLILLTGTPLQVKLEGLFLMTSIMHKDVHHLIQKIQDFDQSYQQKSSTYSKLFSLIKNQFIRREISILNDKIPDYQELIVYIDQIQNEGSIIQQRRNACSTVTIDNDPIISQQMIDFLILESKSNYFKVKKMLGKFEFLDIQDSYFNYLCSLSKVQLYQAALKIQFPLDKKYFFGSLQPKTEKIIAFLSSCSITKFLIFSQFISHLDVLQHFIPLQVFRIDGNTPNDERTSILTNFKITTEKSVLLLTYPIGNVGLNIIEAKCIIFADFSYNPNEIQQSISRSVRIGQKDSVQVVYFVQGAVENEIFLNVRKQLNRNGKVLKMLSK</sequence>
<evidence type="ECO:0000259" key="3">
    <source>
        <dbReference type="PROSITE" id="PS51194"/>
    </source>
</evidence>
<gene>
    <name evidence="4" type="ORF">SS50377_19041</name>
    <name evidence="5" type="ORF">SS50377_26470</name>
</gene>
<dbReference type="PANTHER" id="PTHR10799">
    <property type="entry name" value="SNF2/RAD54 HELICASE FAMILY"/>
    <property type="match status" value="1"/>
</dbReference>
<dbReference type="AlphaFoldDB" id="V6LAS9"/>
<dbReference type="SUPFAM" id="SSF52540">
    <property type="entry name" value="P-loop containing nucleoside triphosphate hydrolases"/>
    <property type="match status" value="2"/>
</dbReference>
<dbReference type="InterPro" id="IPR014001">
    <property type="entry name" value="Helicase_ATP-bd"/>
</dbReference>
<dbReference type="PROSITE" id="PS51194">
    <property type="entry name" value="HELICASE_CTER"/>
    <property type="match status" value="1"/>
</dbReference>
<dbReference type="OrthoDB" id="448448at2759"/>
<dbReference type="InterPro" id="IPR027417">
    <property type="entry name" value="P-loop_NTPase"/>
</dbReference>
<dbReference type="InterPro" id="IPR049730">
    <property type="entry name" value="SNF2/RAD54-like_C"/>
</dbReference>
<evidence type="ECO:0000256" key="1">
    <source>
        <dbReference type="ARBA" id="ARBA00022801"/>
    </source>
</evidence>
<dbReference type="InterPro" id="IPR001650">
    <property type="entry name" value="Helicase_C-like"/>
</dbReference>
<dbReference type="EMBL" id="AUWU02000006">
    <property type="protein sequence ID" value="KAH0572260.1"/>
    <property type="molecule type" value="Genomic_DNA"/>
</dbReference>
<dbReference type="CDD" id="cd18793">
    <property type="entry name" value="SF2_C_SNF"/>
    <property type="match status" value="1"/>
</dbReference>
<evidence type="ECO:0000313" key="4">
    <source>
        <dbReference type="EMBL" id="EST41328.1"/>
    </source>
</evidence>
<feature type="domain" description="Helicase C-terminal" evidence="3">
    <location>
        <begin position="362"/>
        <end position="505"/>
    </location>
</feature>
<reference evidence="4 5" key="1">
    <citation type="journal article" date="2014" name="PLoS Genet.">
        <title>The Genome of Spironucleus salmonicida Highlights a Fish Pathogen Adapted to Fluctuating Environments.</title>
        <authorList>
            <person name="Xu F."/>
            <person name="Jerlstrom-Hultqvist J."/>
            <person name="Einarsson E."/>
            <person name="Astvaldsson A."/>
            <person name="Svard S.G."/>
            <person name="Andersson J.O."/>
        </authorList>
    </citation>
    <scope>NUCLEOTIDE SEQUENCE</scope>
    <source>
        <strain evidence="5">ATCC 50377</strain>
    </source>
</reference>
<dbReference type="InterPro" id="IPR038718">
    <property type="entry name" value="SNF2-like_sf"/>
</dbReference>
<name>V6LAS9_9EUKA</name>
<keyword evidence="1" id="KW-0378">Hydrolase</keyword>
<evidence type="ECO:0000313" key="6">
    <source>
        <dbReference type="Proteomes" id="UP000018208"/>
    </source>
</evidence>
<dbReference type="Pfam" id="PF00176">
    <property type="entry name" value="SNF2-rel_dom"/>
    <property type="match status" value="1"/>
</dbReference>
<keyword evidence="6" id="KW-1185">Reference proteome</keyword>
<dbReference type="Pfam" id="PF00271">
    <property type="entry name" value="Helicase_C"/>
    <property type="match status" value="1"/>
</dbReference>
<dbReference type="GO" id="GO:0005524">
    <property type="term" value="F:ATP binding"/>
    <property type="evidence" value="ECO:0007669"/>
    <property type="project" value="InterPro"/>
</dbReference>
<reference evidence="5" key="2">
    <citation type="submission" date="2020-12" db="EMBL/GenBank/DDBJ databases">
        <title>New Spironucleus salmonicida genome in near-complete chromosomes.</title>
        <authorList>
            <person name="Xu F."/>
            <person name="Kurt Z."/>
            <person name="Jimenez-Gonzalez A."/>
            <person name="Astvaldsson A."/>
            <person name="Andersson J.O."/>
            <person name="Svard S.G."/>
        </authorList>
    </citation>
    <scope>NUCLEOTIDE SEQUENCE</scope>
    <source>
        <strain evidence="5">ATCC 50377</strain>
    </source>
</reference>
<dbReference type="Gene3D" id="3.40.50.300">
    <property type="entry name" value="P-loop containing nucleotide triphosphate hydrolases"/>
    <property type="match status" value="1"/>
</dbReference>
<evidence type="ECO:0000259" key="2">
    <source>
        <dbReference type="PROSITE" id="PS51192"/>
    </source>
</evidence>
<feature type="domain" description="Helicase ATP-binding" evidence="2">
    <location>
        <begin position="51"/>
        <end position="206"/>
    </location>
</feature>
<dbReference type="Gene3D" id="3.40.50.10810">
    <property type="entry name" value="Tandem AAA-ATPase domain"/>
    <property type="match status" value="1"/>
</dbReference>
<dbReference type="SMART" id="SM00490">
    <property type="entry name" value="HELICc"/>
    <property type="match status" value="1"/>
</dbReference>
<dbReference type="EMBL" id="KI546170">
    <property type="protein sequence ID" value="EST41328.1"/>
    <property type="molecule type" value="Genomic_DNA"/>
</dbReference>
<proteinExistence type="predicted"/>
<dbReference type="InterPro" id="IPR000330">
    <property type="entry name" value="SNF2_N"/>
</dbReference>
<dbReference type="SMART" id="SM00487">
    <property type="entry name" value="DEXDc"/>
    <property type="match status" value="1"/>
</dbReference>
<dbReference type="GO" id="GO:0016787">
    <property type="term" value="F:hydrolase activity"/>
    <property type="evidence" value="ECO:0007669"/>
    <property type="project" value="UniProtKB-KW"/>
</dbReference>
<dbReference type="Proteomes" id="UP000018208">
    <property type="component" value="Unassembled WGS sequence"/>
</dbReference>
<organism evidence="4">
    <name type="scientific">Spironucleus salmonicida</name>
    <dbReference type="NCBI Taxonomy" id="348837"/>
    <lineage>
        <taxon>Eukaryota</taxon>
        <taxon>Metamonada</taxon>
        <taxon>Diplomonadida</taxon>
        <taxon>Hexamitidae</taxon>
        <taxon>Hexamitinae</taxon>
        <taxon>Spironucleus</taxon>
    </lineage>
</organism>
<evidence type="ECO:0000313" key="5">
    <source>
        <dbReference type="EMBL" id="KAH0572260.1"/>
    </source>
</evidence>
<dbReference type="PROSITE" id="PS51192">
    <property type="entry name" value="HELICASE_ATP_BIND_1"/>
    <property type="match status" value="1"/>
</dbReference>
<dbReference type="VEuPathDB" id="GiardiaDB:SS50377_26470"/>
<protein>
    <submittedName>
        <fullName evidence="4">SNF2 family N-terminal domain-containing protein</fullName>
    </submittedName>
</protein>